<proteinExistence type="predicted"/>
<evidence type="ECO:0000313" key="1">
    <source>
        <dbReference type="EMBL" id="GJS97721.1"/>
    </source>
</evidence>
<keyword evidence="2" id="KW-1185">Reference proteome</keyword>
<protein>
    <submittedName>
        <fullName evidence="1">Uncharacterized protein</fullName>
    </submittedName>
</protein>
<gene>
    <name evidence="1" type="ORF">Tco_0804689</name>
</gene>
<evidence type="ECO:0000313" key="2">
    <source>
        <dbReference type="Proteomes" id="UP001151760"/>
    </source>
</evidence>
<reference evidence="1" key="2">
    <citation type="submission" date="2022-01" db="EMBL/GenBank/DDBJ databases">
        <authorList>
            <person name="Yamashiro T."/>
            <person name="Shiraishi A."/>
            <person name="Satake H."/>
            <person name="Nakayama K."/>
        </authorList>
    </citation>
    <scope>NUCLEOTIDE SEQUENCE</scope>
</reference>
<dbReference type="Proteomes" id="UP001151760">
    <property type="component" value="Unassembled WGS sequence"/>
</dbReference>
<comment type="caution">
    <text evidence="1">The sequence shown here is derived from an EMBL/GenBank/DDBJ whole genome shotgun (WGS) entry which is preliminary data.</text>
</comment>
<accession>A0ABQ5A7L1</accession>
<dbReference type="EMBL" id="BQNB010011986">
    <property type="protein sequence ID" value="GJS97721.1"/>
    <property type="molecule type" value="Genomic_DNA"/>
</dbReference>
<sequence>MLARNVVSYQRTHLLVLLGRGSWQLPVAIVRFPRSGDPGELARILAVVAKAAVVAICCCSSSFCKRSCCYIIVIKAVLTKAVVEKAIVALAALAIKLSESWQLPVAIVRFLGSGDPGEARHTKQRGSIPWMEVRGKRGMIYQFSSFLTSRGAVLAKAVVEKAVVPPATLAIKLSKSPCSKQGHSKSVPHSRIPFSSALQVCSSPKDPSFHSSFCLSLVGLPPKSKLVGRLSLTPLLRWGSTINNIPSKKEIALSVLAQNVGSWKLPVAIVRFLRSSDPSEARHTKRCSSIPWMEVSGRRGLIYQFSSFFTSRGARILAVVAKAAIVAICCCSSSFCKSSCCYIIAIKAVLAKEVVEKVVVAPAALAIKLSERMYVEYEHAAIKLTGLRLAAAIVGNTCRFSSPLISINIACNQIEFRRIFLTGFRSCTSHSHYQNVSKQTSRYE</sequence>
<name>A0ABQ5A7L1_9ASTR</name>
<reference evidence="1" key="1">
    <citation type="journal article" date="2022" name="Int. J. Mol. Sci.">
        <title>Draft Genome of Tanacetum Coccineum: Genomic Comparison of Closely Related Tanacetum-Family Plants.</title>
        <authorList>
            <person name="Yamashiro T."/>
            <person name="Shiraishi A."/>
            <person name="Nakayama K."/>
            <person name="Satake H."/>
        </authorList>
    </citation>
    <scope>NUCLEOTIDE SEQUENCE</scope>
</reference>
<organism evidence="1 2">
    <name type="scientific">Tanacetum coccineum</name>
    <dbReference type="NCBI Taxonomy" id="301880"/>
    <lineage>
        <taxon>Eukaryota</taxon>
        <taxon>Viridiplantae</taxon>
        <taxon>Streptophyta</taxon>
        <taxon>Embryophyta</taxon>
        <taxon>Tracheophyta</taxon>
        <taxon>Spermatophyta</taxon>
        <taxon>Magnoliopsida</taxon>
        <taxon>eudicotyledons</taxon>
        <taxon>Gunneridae</taxon>
        <taxon>Pentapetalae</taxon>
        <taxon>asterids</taxon>
        <taxon>campanulids</taxon>
        <taxon>Asterales</taxon>
        <taxon>Asteraceae</taxon>
        <taxon>Asteroideae</taxon>
        <taxon>Anthemideae</taxon>
        <taxon>Anthemidinae</taxon>
        <taxon>Tanacetum</taxon>
    </lineage>
</organism>